<evidence type="ECO:0000256" key="3">
    <source>
        <dbReference type="ARBA" id="ARBA00022729"/>
    </source>
</evidence>
<gene>
    <name evidence="8" type="ORF">METZ01_LOCUS269250</name>
</gene>
<dbReference type="GO" id="GO:0003755">
    <property type="term" value="F:peptidyl-prolyl cis-trans isomerase activity"/>
    <property type="evidence" value="ECO:0007669"/>
    <property type="project" value="UniProtKB-KW"/>
</dbReference>
<comment type="catalytic activity">
    <reaction evidence="1">
        <text>[protein]-peptidylproline (omega=180) = [protein]-peptidylproline (omega=0)</text>
        <dbReference type="Rhea" id="RHEA:16237"/>
        <dbReference type="Rhea" id="RHEA-COMP:10747"/>
        <dbReference type="Rhea" id="RHEA-COMP:10748"/>
        <dbReference type="ChEBI" id="CHEBI:83833"/>
        <dbReference type="ChEBI" id="CHEBI:83834"/>
        <dbReference type="EC" id="5.2.1.8"/>
    </reaction>
</comment>
<dbReference type="PANTHER" id="PTHR47245:SF1">
    <property type="entry name" value="FOLDASE PROTEIN PRSA"/>
    <property type="match status" value="1"/>
</dbReference>
<evidence type="ECO:0000256" key="4">
    <source>
        <dbReference type="ARBA" id="ARBA00023110"/>
    </source>
</evidence>
<reference evidence="8" key="1">
    <citation type="submission" date="2018-05" db="EMBL/GenBank/DDBJ databases">
        <authorList>
            <person name="Lanie J.A."/>
            <person name="Ng W.-L."/>
            <person name="Kazmierczak K.M."/>
            <person name="Andrzejewski T.M."/>
            <person name="Davidsen T.M."/>
            <person name="Wayne K.J."/>
            <person name="Tettelin H."/>
            <person name="Glass J.I."/>
            <person name="Rusch D."/>
            <person name="Podicherti R."/>
            <person name="Tsui H.-C.T."/>
            <person name="Winkler M.E."/>
        </authorList>
    </citation>
    <scope>NUCLEOTIDE SEQUENCE</scope>
</reference>
<dbReference type="SUPFAM" id="SSF109998">
    <property type="entry name" value="Triger factor/SurA peptide-binding domain-like"/>
    <property type="match status" value="1"/>
</dbReference>
<dbReference type="PANTHER" id="PTHR47245">
    <property type="entry name" value="PEPTIDYLPROLYL ISOMERASE"/>
    <property type="match status" value="1"/>
</dbReference>
<sequence>MLDKERIQAANLGRRRRGSNMERDQQKQRIVIILGIILALLIIAIPVYGWVTTFIMPPRVTIVRVNDTSYNMGYLLKMMRMVQRQSEAQGQRVNLGTIPFQFVNDLAQDELILQGSQAIGITVTPEELTAQLHDEFLQDTDPDRNVTEADLLVEFRERYRQFLNQIQLTAKEYEEIATRNLYRDKLEEHLGVTISDQLPQVHLFGLGVKTQEDAEEARTKFARGTPFAELVAEYSVDPEAIRKDGEVDWVPRDVLDATIKDFIFDDLVVGEISEPIPQFNSETNQEFFVLYHVSEREELREVSQANFESLLNLAVMNWVVAQRELNDVTTSFDSNQYAWLAKKLQLTTNLQ</sequence>
<dbReference type="AlphaFoldDB" id="A0A382JXG0"/>
<keyword evidence="5" id="KW-0413">Isomerase</keyword>
<evidence type="ECO:0000256" key="1">
    <source>
        <dbReference type="ARBA" id="ARBA00000971"/>
    </source>
</evidence>
<keyword evidence="3" id="KW-0732">Signal</keyword>
<dbReference type="SUPFAM" id="SSF54534">
    <property type="entry name" value="FKBP-like"/>
    <property type="match status" value="1"/>
</dbReference>
<keyword evidence="6" id="KW-0472">Membrane</keyword>
<feature type="domain" description="PpiC" evidence="7">
    <location>
        <begin position="210"/>
        <end position="277"/>
    </location>
</feature>
<dbReference type="InterPro" id="IPR000297">
    <property type="entry name" value="PPIase_PpiC"/>
</dbReference>
<proteinExistence type="predicted"/>
<keyword evidence="6" id="KW-0812">Transmembrane</keyword>
<keyword evidence="6" id="KW-1133">Transmembrane helix</keyword>
<name>A0A382JXG0_9ZZZZ</name>
<dbReference type="EC" id="5.2.1.8" evidence="2"/>
<dbReference type="Pfam" id="PF13624">
    <property type="entry name" value="SurA_N_3"/>
    <property type="match status" value="1"/>
</dbReference>
<dbReference type="Pfam" id="PF00639">
    <property type="entry name" value="Rotamase"/>
    <property type="match status" value="1"/>
</dbReference>
<dbReference type="EMBL" id="UINC01076846">
    <property type="protein sequence ID" value="SVC16396.1"/>
    <property type="molecule type" value="Genomic_DNA"/>
</dbReference>
<feature type="transmembrane region" description="Helical" evidence="6">
    <location>
        <begin position="30"/>
        <end position="51"/>
    </location>
</feature>
<evidence type="ECO:0000256" key="6">
    <source>
        <dbReference type="SAM" id="Phobius"/>
    </source>
</evidence>
<dbReference type="InterPro" id="IPR027304">
    <property type="entry name" value="Trigger_fact/SurA_dom_sf"/>
</dbReference>
<dbReference type="InterPro" id="IPR046357">
    <property type="entry name" value="PPIase_dom_sf"/>
</dbReference>
<accession>A0A382JXG0</accession>
<dbReference type="InterPro" id="IPR050245">
    <property type="entry name" value="PrsA_foldase"/>
</dbReference>
<protein>
    <recommendedName>
        <fullName evidence="2">peptidylprolyl isomerase</fullName>
        <ecNumber evidence="2">5.2.1.8</ecNumber>
    </recommendedName>
</protein>
<evidence type="ECO:0000313" key="8">
    <source>
        <dbReference type="EMBL" id="SVC16396.1"/>
    </source>
</evidence>
<evidence type="ECO:0000256" key="2">
    <source>
        <dbReference type="ARBA" id="ARBA00013194"/>
    </source>
</evidence>
<evidence type="ECO:0000256" key="5">
    <source>
        <dbReference type="ARBA" id="ARBA00023235"/>
    </source>
</evidence>
<evidence type="ECO:0000259" key="7">
    <source>
        <dbReference type="Pfam" id="PF00639"/>
    </source>
</evidence>
<keyword evidence="4" id="KW-0697">Rotamase</keyword>
<organism evidence="8">
    <name type="scientific">marine metagenome</name>
    <dbReference type="NCBI Taxonomy" id="408172"/>
    <lineage>
        <taxon>unclassified sequences</taxon>
        <taxon>metagenomes</taxon>
        <taxon>ecological metagenomes</taxon>
    </lineage>
</organism>
<dbReference type="Gene3D" id="3.10.50.40">
    <property type="match status" value="1"/>
</dbReference>